<evidence type="ECO:0000256" key="3">
    <source>
        <dbReference type="ARBA" id="ARBA00004991"/>
    </source>
</evidence>
<evidence type="ECO:0000313" key="18">
    <source>
        <dbReference type="Proteomes" id="UP000594220"/>
    </source>
</evidence>
<dbReference type="OMA" id="TYALHIC"/>
<comment type="subunit">
    <text evidence="15">Component of the serine palmitoyltransferase (SPT) complex, which is composed of SPTLC1, SPTLC2 or SPTLC3 and SPTSSA or SPTSSB. The heterodimer consisting of SPTLC1 and SPTLC2/SPTLC3 forms the catalytic core of the enzyme, while SPTSSA or SPTSSB subunits determine substrate specificity. SPT also interacts with ORMDL proteins, especially ORMDL3, which negatively regulate SPT activity in the presence of ceramides.</text>
</comment>
<evidence type="ECO:0000256" key="6">
    <source>
        <dbReference type="ARBA" id="ARBA00022919"/>
    </source>
</evidence>
<evidence type="ECO:0000256" key="8">
    <source>
        <dbReference type="ARBA" id="ARBA00023098"/>
    </source>
</evidence>
<keyword evidence="9 16" id="KW-0472">Membrane</keyword>
<dbReference type="GO" id="GO:0004758">
    <property type="term" value="F:serine C-palmitoyltransferase activity"/>
    <property type="evidence" value="ECO:0007669"/>
    <property type="project" value="TreeGrafter"/>
</dbReference>
<dbReference type="PANTHER" id="PTHR28612:SF1">
    <property type="entry name" value="SERINE PALMITOYLTRANSFERASE SMALL SUBUNIT B"/>
    <property type="match status" value="1"/>
</dbReference>
<dbReference type="GO" id="GO:0046513">
    <property type="term" value="P:ceramide biosynthetic process"/>
    <property type="evidence" value="ECO:0007669"/>
    <property type="project" value="TreeGrafter"/>
</dbReference>
<reference evidence="17" key="2">
    <citation type="submission" date="2025-09" db="UniProtKB">
        <authorList>
            <consortium name="Ensembl"/>
        </authorList>
    </citation>
    <scope>IDENTIFICATION</scope>
</reference>
<dbReference type="Pfam" id="PF11779">
    <property type="entry name" value="SPT_ssu-like"/>
    <property type="match status" value="1"/>
</dbReference>
<name>A0A7M4ELJ5_CROPO</name>
<evidence type="ECO:0000256" key="14">
    <source>
        <dbReference type="ARBA" id="ARBA00045772"/>
    </source>
</evidence>
<evidence type="ECO:0000256" key="12">
    <source>
        <dbReference type="ARBA" id="ARBA00041982"/>
    </source>
</evidence>
<evidence type="ECO:0000313" key="17">
    <source>
        <dbReference type="Ensembl" id="ENSCPRP00005011626.1"/>
    </source>
</evidence>
<dbReference type="GO" id="GO:0005789">
    <property type="term" value="C:endoplasmic reticulum membrane"/>
    <property type="evidence" value="ECO:0007669"/>
    <property type="project" value="UniProtKB-SubCell"/>
</dbReference>
<organism evidence="17 18">
    <name type="scientific">Crocodylus porosus</name>
    <name type="common">Saltwater crocodile</name>
    <name type="synonym">Estuarine crocodile</name>
    <dbReference type="NCBI Taxonomy" id="8502"/>
    <lineage>
        <taxon>Eukaryota</taxon>
        <taxon>Metazoa</taxon>
        <taxon>Chordata</taxon>
        <taxon>Craniata</taxon>
        <taxon>Vertebrata</taxon>
        <taxon>Euteleostomi</taxon>
        <taxon>Archelosauria</taxon>
        <taxon>Archosauria</taxon>
        <taxon>Crocodylia</taxon>
        <taxon>Longirostres</taxon>
        <taxon>Crocodylidae</taxon>
        <taxon>Crocodylus</taxon>
    </lineage>
</organism>
<keyword evidence="7 16" id="KW-1133">Transmembrane helix</keyword>
<dbReference type="InterPro" id="IPR024512">
    <property type="entry name" value="Ser_palmitoyltrfase_ssu-like"/>
</dbReference>
<dbReference type="GeneTree" id="ENSGT00940000174292"/>
<dbReference type="GO" id="GO:0007029">
    <property type="term" value="P:endoplasmic reticulum organization"/>
    <property type="evidence" value="ECO:0007669"/>
    <property type="project" value="TreeGrafter"/>
</dbReference>
<keyword evidence="4 16" id="KW-0812">Transmembrane</keyword>
<dbReference type="UniPathway" id="UPA00222"/>
<keyword evidence="6" id="KW-0746">Sphingolipid metabolism</keyword>
<dbReference type="AlphaFoldDB" id="A0A7M4ELJ5"/>
<evidence type="ECO:0000256" key="13">
    <source>
        <dbReference type="ARBA" id="ARBA00042334"/>
    </source>
</evidence>
<evidence type="ECO:0000256" key="7">
    <source>
        <dbReference type="ARBA" id="ARBA00022989"/>
    </source>
</evidence>
<sequence>MAGQMKMKIKSTWEYFYWLYWQYQLITCGYLLDPWEKIILHSFTISVLVMMSYTAYTYALHICLILKFFLYLPGNEPESDVYIMK</sequence>
<comment type="pathway">
    <text evidence="3">Sphingolipid metabolism.</text>
</comment>
<dbReference type="Ensembl" id="ENSCPRT00005013701.1">
    <property type="protein sequence ID" value="ENSCPRP00005011626.1"/>
    <property type="gene ID" value="ENSCPRG00005008276.1"/>
</dbReference>
<comment type="pathway">
    <text evidence="2">Lipid metabolism; sphingolipid metabolism.</text>
</comment>
<dbReference type="PANTHER" id="PTHR28612">
    <property type="entry name" value="SERINE PALMITOYLTRANSFERASE SMALL SUBUNIT B"/>
    <property type="match status" value="1"/>
</dbReference>
<keyword evidence="8" id="KW-0443">Lipid metabolism</keyword>
<keyword evidence="5" id="KW-0256">Endoplasmic reticulum</keyword>
<dbReference type="Proteomes" id="UP000594220">
    <property type="component" value="Unplaced"/>
</dbReference>
<comment type="subcellular location">
    <subcellularLocation>
        <location evidence="1">Endoplasmic reticulum membrane</location>
        <topology evidence="1">Multi-pass membrane protein</topology>
    </subcellularLocation>
</comment>
<protein>
    <recommendedName>
        <fullName evidence="11">Serine palmitoyltransferase small subunit B</fullName>
    </recommendedName>
    <alternativeName>
        <fullName evidence="13">Protein ADMP</fullName>
    </alternativeName>
    <alternativeName>
        <fullName evidence="12">Small subunit of serine palmitoyltransferase B</fullName>
    </alternativeName>
</protein>
<comment type="function">
    <text evidence="14">Component of the serine palmitoyltransferase multisubunit enzyme (SPT) that catalyzes the initial and rate-limiting step in sphingolipid biosynthesis by condensing L-serine and activated acyl-CoA (most commonly palmitoyl-CoA) to form long-chain bases. The SPT complex is composed of SPTLC1, SPTLC2 or SPTLC3 and SPTSSA or SPTSSB. Within this complex, the heterodimer consisting of SPTLC1 and SPTLC2/SPTLC3 forms the catalytic core. Within the SPT complex, SPTSSB stimulates the catalytic activity and plays a role in substrate specificity. SPT complexes with this subunit showing a preference for longer acyl-CoAs. The SPTLC1-SPTLC2-SPTSSB complex shows a strong preference for C18-CoA substrate, while the SPTLC1-SPTLC3-SPTSSB isozyme displays an ability to use a broader range of acyl-CoAs, without apparent preference.</text>
</comment>
<evidence type="ECO:0000256" key="10">
    <source>
        <dbReference type="ARBA" id="ARBA00038059"/>
    </source>
</evidence>
<accession>A0A7M4ELJ5</accession>
<evidence type="ECO:0000256" key="5">
    <source>
        <dbReference type="ARBA" id="ARBA00022824"/>
    </source>
</evidence>
<evidence type="ECO:0000256" key="4">
    <source>
        <dbReference type="ARBA" id="ARBA00022692"/>
    </source>
</evidence>
<evidence type="ECO:0000256" key="9">
    <source>
        <dbReference type="ARBA" id="ARBA00023136"/>
    </source>
</evidence>
<evidence type="ECO:0000256" key="2">
    <source>
        <dbReference type="ARBA" id="ARBA00004760"/>
    </source>
</evidence>
<keyword evidence="18" id="KW-1185">Reference proteome</keyword>
<dbReference type="GO" id="GO:0017059">
    <property type="term" value="C:serine palmitoyltransferase complex"/>
    <property type="evidence" value="ECO:0007669"/>
    <property type="project" value="TreeGrafter"/>
</dbReference>
<comment type="similarity">
    <text evidence="10">Belongs to the SPTSS family. SPTSSB subfamily.</text>
</comment>
<feature type="transmembrane region" description="Helical" evidence="16">
    <location>
        <begin position="38"/>
        <end position="59"/>
    </location>
</feature>
<evidence type="ECO:0000256" key="16">
    <source>
        <dbReference type="SAM" id="Phobius"/>
    </source>
</evidence>
<proteinExistence type="inferred from homology"/>
<evidence type="ECO:0000256" key="15">
    <source>
        <dbReference type="ARBA" id="ARBA00046416"/>
    </source>
</evidence>
<evidence type="ECO:0000256" key="1">
    <source>
        <dbReference type="ARBA" id="ARBA00004477"/>
    </source>
</evidence>
<reference evidence="17" key="1">
    <citation type="submission" date="2025-08" db="UniProtKB">
        <authorList>
            <consortium name="Ensembl"/>
        </authorList>
    </citation>
    <scope>IDENTIFICATION</scope>
</reference>
<evidence type="ECO:0000256" key="11">
    <source>
        <dbReference type="ARBA" id="ARBA00041140"/>
    </source>
</evidence>